<dbReference type="Proteomes" id="UP001337681">
    <property type="component" value="Unassembled WGS sequence"/>
</dbReference>
<accession>A0ABU7H213</accession>
<name>A0ABU7H213_9SPHI</name>
<sequence>MNYLFKQIVAFLSFIIATLSFSNLYAQENYRLIKSDYFLFNREFQEYIKLHKLPQTSVQEGDFIHTVVRNKSNQILLDLYTSDFKKNVTTSDELGTYSTSGFSEPIISPYAEKPSTIVLGGGDYYVGYLEAGSYYTGDGLIFTGFMLPTLKEFGNGSVLFMEDTKNKKCAWTLIVDGNIDWTIPANYSEKPDVERLHQDFNRDYKIISDLPRIKLHLKEKENPVSNEFMSELAMVNIQPKNNTNFSGYGLLMNQKSKNAVADEVQVFVGQFKNSVLHGMGYYATVTNTFKPTSEGKYREIQITEQSVHAMFGYFKQNRLLQGRTINAQNQPKDIDFWSATNYPGILYSKYDKGRKILFPESQYLSGMPEKVTIYLPSIDREFVAIVDKSKGVLRIKSDYNTEDKIQQWQYIDGKKELVYYQTKNSYTTNQSCPKEVKKPIYGTKKEAYVAYNEFSHIRQVTKGVYYNREYNTSSITPVYKTKEVSYFTGQYSTETCPYCNGTGKAQHFFNETVYKPIDFDLPQSEILMVFGLHTQNLYSKENYMSAKTQMIFSTINKKPDELNLTVQMVDELTRNQFGENEQAKTNAYADIVDELVFFEEPEAAALFLRYFAPVRRVLIIDILNPEAKNYLKNTKW</sequence>
<proteinExistence type="predicted"/>
<protein>
    <submittedName>
        <fullName evidence="1">Uncharacterized protein</fullName>
    </submittedName>
</protein>
<evidence type="ECO:0000313" key="1">
    <source>
        <dbReference type="EMBL" id="MEE1885357.1"/>
    </source>
</evidence>
<reference evidence="1 2" key="1">
    <citation type="submission" date="2024-01" db="EMBL/GenBank/DDBJ databases">
        <title>Pedobacter sp. nov., isolated from oil-contaminated soil.</title>
        <authorList>
            <person name="Le N.T.T."/>
        </authorList>
    </citation>
    <scope>NUCLEOTIDE SEQUENCE [LARGE SCALE GENOMIC DNA]</scope>
    <source>
        <strain evidence="1 2">VNH31</strain>
    </source>
</reference>
<gene>
    <name evidence="1" type="ORF">VRU49_07990</name>
</gene>
<organism evidence="1 2">
    <name type="scientific">Pedobacter flavus</name>
    <dbReference type="NCBI Taxonomy" id="3113906"/>
    <lineage>
        <taxon>Bacteria</taxon>
        <taxon>Pseudomonadati</taxon>
        <taxon>Bacteroidota</taxon>
        <taxon>Sphingobacteriia</taxon>
        <taxon>Sphingobacteriales</taxon>
        <taxon>Sphingobacteriaceae</taxon>
        <taxon>Pedobacter</taxon>
    </lineage>
</organism>
<dbReference type="RefSeq" id="WP_330146255.1">
    <property type="nucleotide sequence ID" value="NZ_JAZDQU010000002.1"/>
</dbReference>
<evidence type="ECO:0000313" key="2">
    <source>
        <dbReference type="Proteomes" id="UP001337681"/>
    </source>
</evidence>
<comment type="caution">
    <text evidence="1">The sequence shown here is derived from an EMBL/GenBank/DDBJ whole genome shotgun (WGS) entry which is preliminary data.</text>
</comment>
<keyword evidence="2" id="KW-1185">Reference proteome</keyword>
<dbReference type="EMBL" id="JAZDQU010000002">
    <property type="protein sequence ID" value="MEE1885357.1"/>
    <property type="molecule type" value="Genomic_DNA"/>
</dbReference>